<dbReference type="InterPro" id="IPR050081">
    <property type="entry name" value="Ile-tRNA_ligase"/>
</dbReference>
<dbReference type="Proteomes" id="UP000275925">
    <property type="component" value="Unassembled WGS sequence"/>
</dbReference>
<evidence type="ECO:0000313" key="6">
    <source>
        <dbReference type="EMBL" id="GBR76918.1"/>
    </source>
</evidence>
<proteinExistence type="predicted"/>
<evidence type="ECO:0000259" key="5">
    <source>
        <dbReference type="Pfam" id="PF06827"/>
    </source>
</evidence>
<dbReference type="Pfam" id="PF06827">
    <property type="entry name" value="zf-FPG_IleRS"/>
    <property type="match status" value="1"/>
</dbReference>
<evidence type="ECO:0000256" key="2">
    <source>
        <dbReference type="ARBA" id="ARBA00022741"/>
    </source>
</evidence>
<evidence type="ECO:0000256" key="1">
    <source>
        <dbReference type="ARBA" id="ARBA00022598"/>
    </source>
</evidence>
<dbReference type="PANTHER" id="PTHR42765">
    <property type="entry name" value="SOLEUCYL-TRNA SYNTHETASE"/>
    <property type="match status" value="1"/>
</dbReference>
<dbReference type="EMBL" id="BGZO01000064">
    <property type="protein sequence ID" value="GBR76918.1"/>
    <property type="molecule type" value="Genomic_DNA"/>
</dbReference>
<feature type="non-terminal residue" evidence="6">
    <location>
        <position position="1"/>
    </location>
</feature>
<dbReference type="SUPFAM" id="SSF47323">
    <property type="entry name" value="Anticodon-binding domain of a subclass of class I aminoacyl-tRNA synthetases"/>
    <property type="match status" value="1"/>
</dbReference>
<feature type="domain" description="Zinc finger FPG/IleRS-type" evidence="5">
    <location>
        <begin position="84"/>
        <end position="106"/>
    </location>
</feature>
<organism evidence="6 7">
    <name type="scientific">Candidatus Termititenax persephonae</name>
    <dbReference type="NCBI Taxonomy" id="2218525"/>
    <lineage>
        <taxon>Bacteria</taxon>
        <taxon>Bacillati</taxon>
        <taxon>Candidatus Margulisiibacteriota</taxon>
        <taxon>Candidatus Termititenacia</taxon>
        <taxon>Candidatus Termititenacales</taxon>
        <taxon>Candidatus Termititenacaceae</taxon>
        <taxon>Candidatus Termititenax</taxon>
    </lineage>
</organism>
<evidence type="ECO:0000313" key="7">
    <source>
        <dbReference type="Proteomes" id="UP000275925"/>
    </source>
</evidence>
<keyword evidence="2" id="KW-0547">Nucleotide-binding</keyword>
<sequence length="116" mass="12789">RSPALEEKYERILKIKDEVYKAIETKRAEKIIASSTEAAVALTAPDDWLRDITAAELETFLIVSQVTLHSGGLQAEVSKAAGAKCVRCWRFFASLNADNLCPRCAQAVEQAEGRHV</sequence>
<dbReference type="GO" id="GO:0006428">
    <property type="term" value="P:isoleucyl-tRNA aminoacylation"/>
    <property type="evidence" value="ECO:0007669"/>
    <property type="project" value="TreeGrafter"/>
</dbReference>
<comment type="catalytic activity">
    <reaction evidence="4">
        <text>tRNA(Ile) + L-isoleucine + ATP = L-isoleucyl-tRNA(Ile) + AMP + diphosphate</text>
        <dbReference type="Rhea" id="RHEA:11060"/>
        <dbReference type="Rhea" id="RHEA-COMP:9666"/>
        <dbReference type="Rhea" id="RHEA-COMP:9695"/>
        <dbReference type="ChEBI" id="CHEBI:30616"/>
        <dbReference type="ChEBI" id="CHEBI:33019"/>
        <dbReference type="ChEBI" id="CHEBI:58045"/>
        <dbReference type="ChEBI" id="CHEBI:78442"/>
        <dbReference type="ChEBI" id="CHEBI:78528"/>
        <dbReference type="ChEBI" id="CHEBI:456215"/>
        <dbReference type="EC" id="6.1.1.5"/>
    </reaction>
</comment>
<protein>
    <submittedName>
        <fullName evidence="6">Isoleucyl-tRNA synthetase</fullName>
    </submittedName>
</protein>
<accession>A0A388TI98</accession>
<dbReference type="PANTHER" id="PTHR42765:SF1">
    <property type="entry name" value="ISOLEUCINE--TRNA LIGASE, MITOCHONDRIAL"/>
    <property type="match status" value="1"/>
</dbReference>
<comment type="caution">
    <text evidence="6">The sequence shown here is derived from an EMBL/GenBank/DDBJ whole genome shotgun (WGS) entry which is preliminary data.</text>
</comment>
<dbReference type="GO" id="GO:0004822">
    <property type="term" value="F:isoleucine-tRNA ligase activity"/>
    <property type="evidence" value="ECO:0007669"/>
    <property type="project" value="UniProtKB-EC"/>
</dbReference>
<keyword evidence="1" id="KW-0436">Ligase</keyword>
<reference evidence="6 7" key="1">
    <citation type="journal article" date="2019" name="ISME J.">
        <title>Genome analyses of uncultured TG2/ZB3 bacteria in 'Margulisbacteria' specifically attached to ectosymbiotic spirochetes of protists in the termite gut.</title>
        <authorList>
            <person name="Utami Y.D."/>
            <person name="Kuwahara H."/>
            <person name="Igai K."/>
            <person name="Murakami T."/>
            <person name="Sugaya K."/>
            <person name="Morikawa T."/>
            <person name="Nagura Y."/>
            <person name="Yuki M."/>
            <person name="Deevong P."/>
            <person name="Inoue T."/>
            <person name="Kihara K."/>
            <person name="Lo N."/>
            <person name="Yamada A."/>
            <person name="Ohkuma M."/>
            <person name="Hongoh Y."/>
        </authorList>
    </citation>
    <scope>NUCLEOTIDE SEQUENCE [LARGE SCALE GENOMIC DNA]</scope>
    <source>
        <strain evidence="6">NkOx7-02</strain>
    </source>
</reference>
<dbReference type="InterPro" id="IPR009080">
    <property type="entry name" value="tRNAsynth_Ia_anticodon-bd"/>
</dbReference>
<dbReference type="GO" id="GO:0005829">
    <property type="term" value="C:cytosol"/>
    <property type="evidence" value="ECO:0007669"/>
    <property type="project" value="TreeGrafter"/>
</dbReference>
<keyword evidence="7" id="KW-1185">Reference proteome</keyword>
<keyword evidence="3" id="KW-0067">ATP-binding</keyword>
<dbReference type="GO" id="GO:0005524">
    <property type="term" value="F:ATP binding"/>
    <property type="evidence" value="ECO:0007669"/>
    <property type="project" value="UniProtKB-KW"/>
</dbReference>
<name>A0A388TI98_9BACT</name>
<evidence type="ECO:0000256" key="4">
    <source>
        <dbReference type="ARBA" id="ARBA00048359"/>
    </source>
</evidence>
<dbReference type="Gene3D" id="1.10.730.20">
    <property type="match status" value="1"/>
</dbReference>
<dbReference type="InterPro" id="IPR010663">
    <property type="entry name" value="Znf_FPG/IleRS"/>
</dbReference>
<gene>
    <name evidence="6" type="primary">ileS</name>
    <name evidence="6" type="ORF">NO2_1390</name>
</gene>
<evidence type="ECO:0000256" key="3">
    <source>
        <dbReference type="ARBA" id="ARBA00022840"/>
    </source>
</evidence>
<dbReference type="AlphaFoldDB" id="A0A388TI98"/>